<sequence length="78" mass="8662">MKFSTTLLGFVILPLTLLLHEVSGQEAVVFNLKGFILDVWLALCLRLNDTWGCFLNALPPLLGGKNRTCISKNNARTM</sequence>
<dbReference type="Proteomes" id="UP000050795">
    <property type="component" value="Unassembled WGS sequence"/>
</dbReference>
<dbReference type="WBParaSite" id="TREG1_130650.1">
    <property type="protein sequence ID" value="TREG1_130650.1"/>
    <property type="gene ID" value="TREG1_130650"/>
</dbReference>
<feature type="signal peptide" evidence="1">
    <location>
        <begin position="1"/>
        <end position="24"/>
    </location>
</feature>
<keyword evidence="2" id="KW-1185">Reference proteome</keyword>
<reference evidence="3" key="2">
    <citation type="submission" date="2023-11" db="UniProtKB">
        <authorList>
            <consortium name="WormBaseParasite"/>
        </authorList>
    </citation>
    <scope>IDENTIFICATION</scope>
</reference>
<keyword evidence="1" id="KW-0732">Signal</keyword>
<organism evidence="2 3">
    <name type="scientific">Trichobilharzia regenti</name>
    <name type="common">Nasal bird schistosome</name>
    <dbReference type="NCBI Taxonomy" id="157069"/>
    <lineage>
        <taxon>Eukaryota</taxon>
        <taxon>Metazoa</taxon>
        <taxon>Spiralia</taxon>
        <taxon>Lophotrochozoa</taxon>
        <taxon>Platyhelminthes</taxon>
        <taxon>Trematoda</taxon>
        <taxon>Digenea</taxon>
        <taxon>Strigeidida</taxon>
        <taxon>Schistosomatoidea</taxon>
        <taxon>Schistosomatidae</taxon>
        <taxon>Trichobilharzia</taxon>
    </lineage>
</organism>
<protein>
    <submittedName>
        <fullName evidence="3">Uncharacterized protein</fullName>
    </submittedName>
</protein>
<evidence type="ECO:0000313" key="2">
    <source>
        <dbReference type="Proteomes" id="UP000050795"/>
    </source>
</evidence>
<dbReference type="AlphaFoldDB" id="A0AA85J703"/>
<evidence type="ECO:0000256" key="1">
    <source>
        <dbReference type="SAM" id="SignalP"/>
    </source>
</evidence>
<feature type="chain" id="PRO_5041645666" evidence="1">
    <location>
        <begin position="25"/>
        <end position="78"/>
    </location>
</feature>
<accession>A0AA85J703</accession>
<reference evidence="2" key="1">
    <citation type="submission" date="2022-06" db="EMBL/GenBank/DDBJ databases">
        <authorList>
            <person name="Berger JAMES D."/>
            <person name="Berger JAMES D."/>
        </authorList>
    </citation>
    <scope>NUCLEOTIDE SEQUENCE [LARGE SCALE GENOMIC DNA]</scope>
</reference>
<proteinExistence type="predicted"/>
<name>A0AA85J703_TRIRE</name>
<evidence type="ECO:0000313" key="3">
    <source>
        <dbReference type="WBParaSite" id="TREG1_130650.1"/>
    </source>
</evidence>